<evidence type="ECO:0000313" key="2">
    <source>
        <dbReference type="EMBL" id="MQY14102.1"/>
    </source>
</evidence>
<sequence>MKQHSSKFVDTFKLGENVRVTFRHFRPAALPVTGAVLLLALAALLVLAALSTTSAGGARADDQWPTPPKPVVGALSAPAGVR</sequence>
<keyword evidence="3" id="KW-1185">Reference proteome</keyword>
<accession>A0A7K0CM58</accession>
<protein>
    <submittedName>
        <fullName evidence="2">Uncharacterized protein</fullName>
    </submittedName>
</protein>
<dbReference type="EMBL" id="WEGJ01000018">
    <property type="protein sequence ID" value="MQY14102.1"/>
    <property type="molecule type" value="Genomic_DNA"/>
</dbReference>
<evidence type="ECO:0000256" key="1">
    <source>
        <dbReference type="SAM" id="MobiDB-lite"/>
    </source>
</evidence>
<comment type="caution">
    <text evidence="2">The sequence shown here is derived from an EMBL/GenBank/DDBJ whole genome shotgun (WGS) entry which is preliminary data.</text>
</comment>
<feature type="region of interest" description="Disordered" evidence="1">
    <location>
        <begin position="56"/>
        <end position="82"/>
    </location>
</feature>
<dbReference type="Proteomes" id="UP000466345">
    <property type="component" value="Unassembled WGS sequence"/>
</dbReference>
<dbReference type="AlphaFoldDB" id="A0A7K0CM58"/>
<reference evidence="2 3" key="1">
    <citation type="submission" date="2019-10" db="EMBL/GenBank/DDBJ databases">
        <title>Streptomyces smaragdinus sp. nov. and Streptomyces fabii sp. nov., isolated from the gut of fungus growing-termite Macrotermes natalensis.</title>
        <authorList>
            <person name="Schwitalla J."/>
            <person name="Benndorf R."/>
            <person name="Martin K."/>
            <person name="De Beer W."/>
            <person name="Kaster A.-K."/>
            <person name="Vollmers J."/>
            <person name="Poulsen M."/>
            <person name="Beemelmanns C."/>
        </authorList>
    </citation>
    <scope>NUCLEOTIDE SEQUENCE [LARGE SCALE GENOMIC DNA]</scope>
    <source>
        <strain evidence="2 3">RB5</strain>
    </source>
</reference>
<organism evidence="2 3">
    <name type="scientific">Streptomyces smaragdinus</name>
    <dbReference type="NCBI Taxonomy" id="2585196"/>
    <lineage>
        <taxon>Bacteria</taxon>
        <taxon>Bacillati</taxon>
        <taxon>Actinomycetota</taxon>
        <taxon>Actinomycetes</taxon>
        <taxon>Kitasatosporales</taxon>
        <taxon>Streptomycetaceae</taxon>
        <taxon>Streptomyces</taxon>
    </lineage>
</organism>
<evidence type="ECO:0000313" key="3">
    <source>
        <dbReference type="Proteomes" id="UP000466345"/>
    </source>
</evidence>
<proteinExistence type="predicted"/>
<gene>
    <name evidence="2" type="ORF">SRB5_42630</name>
</gene>
<name>A0A7K0CM58_9ACTN</name>